<dbReference type="AlphaFoldDB" id="A0A974D8L9"/>
<evidence type="ECO:0000313" key="1">
    <source>
        <dbReference type="EMBL" id="OCT87434.1"/>
    </source>
</evidence>
<reference evidence="2" key="1">
    <citation type="journal article" date="2016" name="Nature">
        <title>Genome evolution in the allotetraploid frog Xenopus laevis.</title>
        <authorList>
            <person name="Session A.M."/>
            <person name="Uno Y."/>
            <person name="Kwon T."/>
            <person name="Chapman J.A."/>
            <person name="Toyoda A."/>
            <person name="Takahashi S."/>
            <person name="Fukui A."/>
            <person name="Hikosaka A."/>
            <person name="Suzuki A."/>
            <person name="Kondo M."/>
            <person name="van Heeringen S.J."/>
            <person name="Quigley I."/>
            <person name="Heinz S."/>
            <person name="Ogino H."/>
            <person name="Ochi H."/>
            <person name="Hellsten U."/>
            <person name="Lyons J.B."/>
            <person name="Simakov O."/>
            <person name="Putnam N."/>
            <person name="Stites J."/>
            <person name="Kuroki Y."/>
            <person name="Tanaka T."/>
            <person name="Michiue T."/>
            <person name="Watanabe M."/>
            <person name="Bogdanovic O."/>
            <person name="Lister R."/>
            <person name="Georgiou G."/>
            <person name="Paranjpe S.S."/>
            <person name="van Kruijsbergen I."/>
            <person name="Shu S."/>
            <person name="Carlson J."/>
            <person name="Kinoshita T."/>
            <person name="Ohta Y."/>
            <person name="Mawaribuchi S."/>
            <person name="Jenkins J."/>
            <person name="Grimwood J."/>
            <person name="Schmutz J."/>
            <person name="Mitros T."/>
            <person name="Mozaffari S.V."/>
            <person name="Suzuki Y."/>
            <person name="Haramoto Y."/>
            <person name="Yamamoto T.S."/>
            <person name="Takagi C."/>
            <person name="Heald R."/>
            <person name="Miller K."/>
            <person name="Haudenschild C."/>
            <person name="Kitzman J."/>
            <person name="Nakayama T."/>
            <person name="Izutsu Y."/>
            <person name="Robert J."/>
            <person name="Fortriede J."/>
            <person name="Burns K."/>
            <person name="Lotay V."/>
            <person name="Karimi K."/>
            <person name="Yasuoka Y."/>
            <person name="Dichmann D.S."/>
            <person name="Flajnik M.F."/>
            <person name="Houston D.W."/>
            <person name="Shendure J."/>
            <person name="DuPasquier L."/>
            <person name="Vize P.D."/>
            <person name="Zorn A.M."/>
            <person name="Ito M."/>
            <person name="Marcotte E.M."/>
            <person name="Wallingford J.B."/>
            <person name="Ito Y."/>
            <person name="Asashima M."/>
            <person name="Ueno N."/>
            <person name="Matsuda Y."/>
            <person name="Veenstra G.J."/>
            <person name="Fujiyama A."/>
            <person name="Harland R.M."/>
            <person name="Taira M."/>
            <person name="Rokhsar D.S."/>
        </authorList>
    </citation>
    <scope>NUCLEOTIDE SEQUENCE [LARGE SCALE GENOMIC DNA]</scope>
    <source>
        <strain evidence="2">J</strain>
    </source>
</reference>
<dbReference type="EMBL" id="CM004471">
    <property type="protein sequence ID" value="OCT87434.1"/>
    <property type="molecule type" value="Genomic_DNA"/>
</dbReference>
<gene>
    <name evidence="1" type="ORF">XELAEV_18021129mg</name>
</gene>
<accession>A0A974D8L9</accession>
<evidence type="ECO:0000313" key="2">
    <source>
        <dbReference type="Proteomes" id="UP000694892"/>
    </source>
</evidence>
<dbReference type="Proteomes" id="UP000694892">
    <property type="component" value="Chromosome 3S"/>
</dbReference>
<organism evidence="1 2">
    <name type="scientific">Xenopus laevis</name>
    <name type="common">African clawed frog</name>
    <dbReference type="NCBI Taxonomy" id="8355"/>
    <lineage>
        <taxon>Eukaryota</taxon>
        <taxon>Metazoa</taxon>
        <taxon>Chordata</taxon>
        <taxon>Craniata</taxon>
        <taxon>Vertebrata</taxon>
        <taxon>Euteleostomi</taxon>
        <taxon>Amphibia</taxon>
        <taxon>Batrachia</taxon>
        <taxon>Anura</taxon>
        <taxon>Pipoidea</taxon>
        <taxon>Pipidae</taxon>
        <taxon>Xenopodinae</taxon>
        <taxon>Xenopus</taxon>
        <taxon>Xenopus</taxon>
    </lineage>
</organism>
<protein>
    <submittedName>
        <fullName evidence="1">Uncharacterized protein</fullName>
    </submittedName>
</protein>
<sequence length="74" mass="8287">MAKPENLIYKESSKWNSCIRKQFPSRINAVNISQNSAIVLIKIYCKIITNLTGSNKDPNIVQSQSAANKDCIKC</sequence>
<proteinExistence type="predicted"/>
<name>A0A974D8L9_XENLA</name>